<name>C5BNT1_TERTT</name>
<evidence type="ECO:0000256" key="3">
    <source>
        <dbReference type="PIRSR" id="PIRSR601952-2"/>
    </source>
</evidence>
<keyword evidence="1" id="KW-0597">Phosphoprotein</keyword>
<dbReference type="PANTHER" id="PTHR11596">
    <property type="entry name" value="ALKALINE PHOSPHATASE"/>
    <property type="match status" value="1"/>
</dbReference>
<dbReference type="Pfam" id="PF00245">
    <property type="entry name" value="Alk_phosphatase"/>
    <property type="match status" value="1"/>
</dbReference>
<dbReference type="SUPFAM" id="SSF53649">
    <property type="entry name" value="Alkaline phosphatase-like"/>
    <property type="match status" value="1"/>
</dbReference>
<dbReference type="PANTHER" id="PTHR11596:SF5">
    <property type="entry name" value="ALKALINE PHOSPHATASE"/>
    <property type="match status" value="1"/>
</dbReference>
<dbReference type="SMART" id="SM00098">
    <property type="entry name" value="alkPPc"/>
    <property type="match status" value="1"/>
</dbReference>
<dbReference type="HOGENOM" id="CLU_008539_4_1_6"/>
<dbReference type="EMBL" id="CP001614">
    <property type="protein sequence ID" value="ACR14162.1"/>
    <property type="molecule type" value="Genomic_DNA"/>
</dbReference>
<dbReference type="OrthoDB" id="9794455at2"/>
<comment type="similarity">
    <text evidence="4">Belongs to the alkaline phosphatase family.</text>
</comment>
<feature type="binding site" evidence="3">
    <location>
        <position position="75"/>
    </location>
    <ligand>
        <name>Zn(2+)</name>
        <dbReference type="ChEBI" id="CHEBI:29105"/>
        <label>2</label>
    </ligand>
</feature>
<dbReference type="Gene3D" id="3.40.720.10">
    <property type="entry name" value="Alkaline Phosphatase, subunit A"/>
    <property type="match status" value="1"/>
</dbReference>
<keyword evidence="5" id="KW-0732">Signal</keyword>
<feature type="chain" id="PRO_5002947059" evidence="5">
    <location>
        <begin position="21"/>
        <end position="552"/>
    </location>
</feature>
<dbReference type="eggNOG" id="COG1785">
    <property type="taxonomic scope" value="Bacteria"/>
</dbReference>
<dbReference type="CDD" id="cd16012">
    <property type="entry name" value="ALP"/>
    <property type="match status" value="1"/>
</dbReference>
<comment type="cofactor">
    <cofactor evidence="3">
        <name>Zn(2+)</name>
        <dbReference type="ChEBI" id="CHEBI:29105"/>
    </cofactor>
    <text evidence="3">Binds 2 Zn(2+) ions.</text>
</comment>
<keyword evidence="6" id="KW-0378">Hydrolase</keyword>
<evidence type="ECO:0000256" key="2">
    <source>
        <dbReference type="PIRSR" id="PIRSR601952-1"/>
    </source>
</evidence>
<evidence type="ECO:0000256" key="4">
    <source>
        <dbReference type="RuleBase" id="RU003946"/>
    </source>
</evidence>
<evidence type="ECO:0000256" key="1">
    <source>
        <dbReference type="ARBA" id="ARBA00022553"/>
    </source>
</evidence>
<keyword evidence="7" id="KW-1185">Reference proteome</keyword>
<protein>
    <submittedName>
        <fullName evidence="6">Alkaline phosphatase</fullName>
        <ecNumber evidence="6">3.1.3.1</ecNumber>
    </submittedName>
</protein>
<feature type="binding site" evidence="3">
    <location>
        <position position="411"/>
    </location>
    <ligand>
        <name>Zn(2+)</name>
        <dbReference type="ChEBI" id="CHEBI:29105"/>
        <label>2</label>
    </ligand>
</feature>
<dbReference type="InterPro" id="IPR017850">
    <property type="entry name" value="Alkaline_phosphatase_core_sf"/>
</dbReference>
<feature type="binding site" evidence="3">
    <location>
        <position position="188"/>
    </location>
    <ligand>
        <name>Mg(2+)</name>
        <dbReference type="ChEBI" id="CHEBI:18420"/>
    </ligand>
</feature>
<accession>C5BNT1</accession>
<feature type="binding site" evidence="3">
    <location>
        <position position="370"/>
    </location>
    <ligand>
        <name>Zn(2+)</name>
        <dbReference type="ChEBI" id="CHEBI:29105"/>
        <label>2</label>
    </ligand>
</feature>
<gene>
    <name evidence="6" type="ordered locus">TERTU_0659</name>
</gene>
<keyword evidence="3" id="KW-0479">Metal-binding</keyword>
<feature type="binding site" evidence="3">
    <location>
        <position position="507"/>
    </location>
    <ligand>
        <name>Zn(2+)</name>
        <dbReference type="ChEBI" id="CHEBI:29105"/>
        <label>2</label>
    </ligand>
</feature>
<feature type="binding site" evidence="3">
    <location>
        <position position="186"/>
    </location>
    <ligand>
        <name>Mg(2+)</name>
        <dbReference type="ChEBI" id="CHEBI:18420"/>
    </ligand>
</feature>
<feature type="signal peptide" evidence="5">
    <location>
        <begin position="1"/>
        <end position="20"/>
    </location>
</feature>
<evidence type="ECO:0000313" key="7">
    <source>
        <dbReference type="Proteomes" id="UP000009080"/>
    </source>
</evidence>
<dbReference type="EC" id="3.1.3.1" evidence="6"/>
<dbReference type="AlphaFoldDB" id="C5BNT1"/>
<evidence type="ECO:0000256" key="5">
    <source>
        <dbReference type="SAM" id="SignalP"/>
    </source>
</evidence>
<sequence length="552" mass="58699">MIRKCYLNAMLLALIGSCTASSVLAAKLSDADFLQYTGDARQWYSDGANAIEKKRALMHDRSRGKAKNVILFIGDGMGVSTVTAARIFAGQLQGQSGEEFNLAFDEFPYTGLSRTYNTDMQTPDSAGTMTALITGVKSRAGMLSVSDEISRSACSGQYDHSLASAVELAELAGMATGVVSTARITHATPGATYATSSDRDWENDAEMPAAAKAAGCEDIAAQLAGFTPSLNQLAQQLAGKKSKAPAIDGPEIILGGGARNFFPETPVTMDGKQFVGKRKDGRNLVAEWRQNNPGGAFVSDAESLQQAVENPQGPVLGLFSNSHMAYESQRLHEEAAAQQPSLAQMTDAALEVLSKHKSGYMLVVEAGRIDHAHHASNAYNALQDTVALSDAVALAAERTDPNDTLIIVTADHSHVFVMAGYSARGNPILGKSKPKADGDYARDVNKLPYTTVGYLNGRGFAFDEGERDADSRYAAPVDAGRKNLEKVNTQDPGFHQESLVPLNAETHGGEDVAIFARGPGAELVSGSNEQNVIFHIMNYSAGLAEKAKKALR</sequence>
<feature type="binding site" evidence="3">
    <location>
        <position position="365"/>
    </location>
    <ligand>
        <name>Mg(2+)</name>
        <dbReference type="ChEBI" id="CHEBI:18420"/>
    </ligand>
</feature>
<evidence type="ECO:0000313" key="6">
    <source>
        <dbReference type="EMBL" id="ACR14162.1"/>
    </source>
</evidence>
<reference evidence="6 7" key="1">
    <citation type="journal article" date="2009" name="PLoS ONE">
        <title>The complete genome of Teredinibacter turnerae T7901: an intracellular endosymbiont of marine wood-boring bivalves (shipworms).</title>
        <authorList>
            <person name="Yang J.C."/>
            <person name="Madupu R."/>
            <person name="Durkin A.S."/>
            <person name="Ekborg N.A."/>
            <person name="Pedamallu C.S."/>
            <person name="Hostetler J.B."/>
            <person name="Radune D."/>
            <person name="Toms B.S."/>
            <person name="Henrissat B."/>
            <person name="Coutinho P.M."/>
            <person name="Schwarz S."/>
            <person name="Field L."/>
            <person name="Trindade-Silva A.E."/>
            <person name="Soares C.A.G."/>
            <person name="Elshahawi S."/>
            <person name="Hanora A."/>
            <person name="Schmidt E.W."/>
            <person name="Haygood M.G."/>
            <person name="Posfai J."/>
            <person name="Benner J."/>
            <person name="Madinger C."/>
            <person name="Nove J."/>
            <person name="Anton B."/>
            <person name="Chaudhary K."/>
            <person name="Foster J."/>
            <person name="Holman A."/>
            <person name="Kumar S."/>
            <person name="Lessard P.A."/>
            <person name="Luyten Y.A."/>
            <person name="Slatko B."/>
            <person name="Wood N."/>
            <person name="Wu B."/>
            <person name="Teplitski M."/>
            <person name="Mougous J.D."/>
            <person name="Ward N."/>
            <person name="Eisen J.A."/>
            <person name="Badger J.H."/>
            <person name="Distel D.L."/>
        </authorList>
    </citation>
    <scope>NUCLEOTIDE SEQUENCE [LARGE SCALE GENOMIC DNA]</scope>
    <source>
        <strain evidence="7">ATCC 39867 / T7901</strain>
    </source>
</reference>
<organism evidence="6 7">
    <name type="scientific">Teredinibacter turnerae (strain ATCC 39867 / T7901)</name>
    <dbReference type="NCBI Taxonomy" id="377629"/>
    <lineage>
        <taxon>Bacteria</taxon>
        <taxon>Pseudomonadati</taxon>
        <taxon>Pseudomonadota</taxon>
        <taxon>Gammaproteobacteria</taxon>
        <taxon>Cellvibrionales</taxon>
        <taxon>Cellvibrionaceae</taxon>
        <taxon>Teredinibacter</taxon>
    </lineage>
</organism>
<feature type="binding site" evidence="3">
    <location>
        <position position="75"/>
    </location>
    <ligand>
        <name>Mg(2+)</name>
        <dbReference type="ChEBI" id="CHEBI:18420"/>
    </ligand>
</feature>
<dbReference type="PROSITE" id="PS51257">
    <property type="entry name" value="PROKAR_LIPOPROTEIN"/>
    <property type="match status" value="1"/>
</dbReference>
<dbReference type="RefSeq" id="WP_015820278.1">
    <property type="nucleotide sequence ID" value="NC_012997.1"/>
</dbReference>
<proteinExistence type="inferred from homology"/>
<dbReference type="InterPro" id="IPR001952">
    <property type="entry name" value="Alkaline_phosphatase"/>
</dbReference>
<keyword evidence="3" id="KW-0862">Zinc</keyword>
<dbReference type="PRINTS" id="PR00113">
    <property type="entry name" value="ALKPHPHTASE"/>
</dbReference>
<feature type="active site" description="Phosphoserine intermediate" evidence="2">
    <location>
        <position position="125"/>
    </location>
</feature>
<comment type="cofactor">
    <cofactor evidence="3">
        <name>Mg(2+)</name>
        <dbReference type="ChEBI" id="CHEBI:18420"/>
    </cofactor>
    <text evidence="3">Binds 1 Mg(2+) ion.</text>
</comment>
<dbReference type="GO" id="GO:0046872">
    <property type="term" value="F:metal ion binding"/>
    <property type="evidence" value="ECO:0007669"/>
    <property type="project" value="UniProtKB-KW"/>
</dbReference>
<dbReference type="GO" id="GO:0004035">
    <property type="term" value="F:alkaline phosphatase activity"/>
    <property type="evidence" value="ECO:0007669"/>
    <property type="project" value="UniProtKB-EC"/>
</dbReference>
<dbReference type="Proteomes" id="UP000009080">
    <property type="component" value="Chromosome"/>
</dbReference>
<keyword evidence="3" id="KW-0460">Magnesium</keyword>
<feature type="binding site" evidence="3">
    <location>
        <position position="412"/>
    </location>
    <ligand>
        <name>Zn(2+)</name>
        <dbReference type="ChEBI" id="CHEBI:29105"/>
        <label>2</label>
    </ligand>
</feature>
<dbReference type="KEGG" id="ttu:TERTU_0659"/>
<feature type="binding site" evidence="3">
    <location>
        <position position="374"/>
    </location>
    <ligand>
        <name>Zn(2+)</name>
        <dbReference type="ChEBI" id="CHEBI:29105"/>
        <label>2</label>
    </ligand>
</feature>
<dbReference type="STRING" id="377629.TERTU_0659"/>